<dbReference type="InterPro" id="IPR004360">
    <property type="entry name" value="Glyas_Fos-R_dOase_dom"/>
</dbReference>
<protein>
    <recommendedName>
        <fullName evidence="1">VOC domain-containing protein</fullName>
    </recommendedName>
</protein>
<accession>A0A369C2F1</accession>
<dbReference type="PANTHER" id="PTHR36503">
    <property type="entry name" value="BLR2520 PROTEIN"/>
    <property type="match status" value="1"/>
</dbReference>
<evidence type="ECO:0000313" key="3">
    <source>
        <dbReference type="Proteomes" id="UP000252707"/>
    </source>
</evidence>
<organism evidence="2 3">
    <name type="scientific">Thioalbus denitrificans</name>
    <dbReference type="NCBI Taxonomy" id="547122"/>
    <lineage>
        <taxon>Bacteria</taxon>
        <taxon>Pseudomonadati</taxon>
        <taxon>Pseudomonadota</taxon>
        <taxon>Gammaproteobacteria</taxon>
        <taxon>Chromatiales</taxon>
        <taxon>Ectothiorhodospiraceae</taxon>
        <taxon>Thioalbus</taxon>
    </lineage>
</organism>
<reference evidence="2 3" key="1">
    <citation type="submission" date="2018-07" db="EMBL/GenBank/DDBJ databases">
        <title>Genomic Encyclopedia of Type Strains, Phase IV (KMG-IV): sequencing the most valuable type-strain genomes for metagenomic binning, comparative biology and taxonomic classification.</title>
        <authorList>
            <person name="Goeker M."/>
        </authorList>
    </citation>
    <scope>NUCLEOTIDE SEQUENCE [LARGE SCALE GENOMIC DNA]</scope>
    <source>
        <strain evidence="2 3">DSM 26407</strain>
    </source>
</reference>
<comment type="caution">
    <text evidence="2">The sequence shown here is derived from an EMBL/GenBank/DDBJ whole genome shotgun (WGS) entry which is preliminary data.</text>
</comment>
<proteinExistence type="predicted"/>
<name>A0A369C2F1_9GAMM</name>
<gene>
    <name evidence="2" type="ORF">DFQ59_11267</name>
</gene>
<dbReference type="SUPFAM" id="SSF54593">
    <property type="entry name" value="Glyoxalase/Bleomycin resistance protein/Dihydroxybiphenyl dioxygenase"/>
    <property type="match status" value="1"/>
</dbReference>
<keyword evidence="3" id="KW-1185">Reference proteome</keyword>
<dbReference type="AlphaFoldDB" id="A0A369C2F1"/>
<sequence>MMEQRITLVTLGVRDLARSTAFFERLGWRRSVKGAPGVAFFQCGGIAISLYPVEALAADAGVPPGVPGSGSFALAHNTRTRGEVDAVLAEARSAGAEIVKPAADAFWGGYSGYFRDLDGYLWEVAWNPGFPLDESGAVSLPG</sequence>
<dbReference type="Pfam" id="PF00903">
    <property type="entry name" value="Glyoxalase"/>
    <property type="match status" value="1"/>
</dbReference>
<dbReference type="PROSITE" id="PS51819">
    <property type="entry name" value="VOC"/>
    <property type="match status" value="1"/>
</dbReference>
<dbReference type="Proteomes" id="UP000252707">
    <property type="component" value="Unassembled WGS sequence"/>
</dbReference>
<dbReference type="EMBL" id="QPJY01000012">
    <property type="protein sequence ID" value="RCX26064.1"/>
    <property type="molecule type" value="Genomic_DNA"/>
</dbReference>
<dbReference type="Gene3D" id="3.10.180.10">
    <property type="entry name" value="2,3-Dihydroxybiphenyl 1,2-Dioxygenase, domain 1"/>
    <property type="match status" value="1"/>
</dbReference>
<evidence type="ECO:0000313" key="2">
    <source>
        <dbReference type="EMBL" id="RCX26064.1"/>
    </source>
</evidence>
<dbReference type="PANTHER" id="PTHR36503:SF1">
    <property type="entry name" value="BLR2520 PROTEIN"/>
    <property type="match status" value="1"/>
</dbReference>
<dbReference type="InterPro" id="IPR037523">
    <property type="entry name" value="VOC_core"/>
</dbReference>
<evidence type="ECO:0000259" key="1">
    <source>
        <dbReference type="PROSITE" id="PS51819"/>
    </source>
</evidence>
<feature type="domain" description="VOC" evidence="1">
    <location>
        <begin position="5"/>
        <end position="127"/>
    </location>
</feature>
<dbReference type="InterPro" id="IPR029068">
    <property type="entry name" value="Glyas_Bleomycin-R_OHBP_Dase"/>
</dbReference>
<dbReference type="CDD" id="cd07251">
    <property type="entry name" value="VOC_like"/>
    <property type="match status" value="1"/>
</dbReference>